<dbReference type="Proteomes" id="UP000007058">
    <property type="component" value="Chromosome"/>
</dbReference>
<dbReference type="STRING" id="342108.amb1462"/>
<dbReference type="AlphaFoldDB" id="Q2W7A9"/>
<keyword evidence="4" id="KW-0547">Nucleotide-binding</keyword>
<dbReference type="InterPro" id="IPR001962">
    <property type="entry name" value="Asn_synthase"/>
</dbReference>
<dbReference type="InterPro" id="IPR017932">
    <property type="entry name" value="GATase_2_dom"/>
</dbReference>
<evidence type="ECO:0000256" key="6">
    <source>
        <dbReference type="ARBA" id="ARBA00048741"/>
    </source>
</evidence>
<evidence type="ECO:0000256" key="2">
    <source>
        <dbReference type="ARBA" id="ARBA00005752"/>
    </source>
</evidence>
<evidence type="ECO:0000313" key="9">
    <source>
        <dbReference type="EMBL" id="BAE50266.1"/>
    </source>
</evidence>
<dbReference type="InterPro" id="IPR014729">
    <property type="entry name" value="Rossmann-like_a/b/a_fold"/>
</dbReference>
<gene>
    <name evidence="9" type="ordered locus">amb1462</name>
</gene>
<dbReference type="GO" id="GO:0005524">
    <property type="term" value="F:ATP binding"/>
    <property type="evidence" value="ECO:0007669"/>
    <property type="project" value="UniProtKB-KW"/>
</dbReference>
<dbReference type="InterPro" id="IPR051786">
    <property type="entry name" value="ASN_synthetase/amidase"/>
</dbReference>
<evidence type="ECO:0000259" key="8">
    <source>
        <dbReference type="Pfam" id="PF13537"/>
    </source>
</evidence>
<comment type="catalytic activity">
    <reaction evidence="6">
        <text>L-aspartate + L-glutamine + ATP + H2O = L-asparagine + L-glutamate + AMP + diphosphate + H(+)</text>
        <dbReference type="Rhea" id="RHEA:12228"/>
        <dbReference type="ChEBI" id="CHEBI:15377"/>
        <dbReference type="ChEBI" id="CHEBI:15378"/>
        <dbReference type="ChEBI" id="CHEBI:29985"/>
        <dbReference type="ChEBI" id="CHEBI:29991"/>
        <dbReference type="ChEBI" id="CHEBI:30616"/>
        <dbReference type="ChEBI" id="CHEBI:33019"/>
        <dbReference type="ChEBI" id="CHEBI:58048"/>
        <dbReference type="ChEBI" id="CHEBI:58359"/>
        <dbReference type="ChEBI" id="CHEBI:456215"/>
        <dbReference type="EC" id="6.3.5.4"/>
    </reaction>
</comment>
<evidence type="ECO:0000256" key="4">
    <source>
        <dbReference type="ARBA" id="ARBA00022741"/>
    </source>
</evidence>
<dbReference type="PIRSF" id="PIRSF001589">
    <property type="entry name" value="Asn_synthetase_glu-h"/>
    <property type="match status" value="1"/>
</dbReference>
<dbReference type="EMBL" id="AP007255">
    <property type="protein sequence ID" value="BAE50266.1"/>
    <property type="molecule type" value="Genomic_DNA"/>
</dbReference>
<dbReference type="Pfam" id="PF00733">
    <property type="entry name" value="Asn_synthase"/>
    <property type="match status" value="1"/>
</dbReference>
<dbReference type="HOGENOM" id="CLU_014658_3_3_5"/>
<feature type="domain" description="Glutamine amidotransferase type-2" evidence="8">
    <location>
        <begin position="83"/>
        <end position="147"/>
    </location>
</feature>
<dbReference type="EC" id="6.3.5.4" evidence="3"/>
<dbReference type="OrthoDB" id="9763290at2"/>
<dbReference type="SUPFAM" id="SSF56235">
    <property type="entry name" value="N-terminal nucleophile aminohydrolases (Ntn hydrolases)"/>
    <property type="match status" value="1"/>
</dbReference>
<evidence type="ECO:0000256" key="1">
    <source>
        <dbReference type="ARBA" id="ARBA00005187"/>
    </source>
</evidence>
<dbReference type="GO" id="GO:0004066">
    <property type="term" value="F:asparagine synthase (glutamine-hydrolyzing) activity"/>
    <property type="evidence" value="ECO:0007669"/>
    <property type="project" value="UniProtKB-EC"/>
</dbReference>
<evidence type="ECO:0000259" key="7">
    <source>
        <dbReference type="Pfam" id="PF00733"/>
    </source>
</evidence>
<sequence length="624" mass="69249">MGDFAGMWRLDGRPVDEADLTRMAQGLDGRNVAPARIWRSGPVALVHRRPARPFTPGEARELQPLTGASGAVLVADSHPGALPILTALERRGVDGVLEGLCGSFAFAVWQPSERRLTLARDGAGFRTLFLHRSERLIAFSTRLRALLSLPDIPLDLDEHALAASLILDQSQPERTIYRAIDRVPMGHVAVLTAQGTRVSRWWSLPRPGTLRHRNDSEVEEHARQVLDTVMDDALQAEGPVTSCLTGGLDSSTIVTTALRRLGPRRLLAVTRVPDGPTPGDTACNYHDESPRASAMAALHPGIDWYPISGDGGDWGESDARRWHLEGGQPTGASVNIAWFFPVYRFMEGQGSRVLLGGEQGNGYFSYSGLSLLPELFLGLRWGRLAGHLLALARNEGRSAAYFFKREVLRPFEPLSWRMRRLGRGPSPWSSHSALNPAFTREIRLDQSLDTGRYRQRVDGGHHSTFEARRWLLCDETARDVRGVLRAMTGMDLRIPLADRRVLEFFGSLPLDQFLRNGVTRSLARRLLAGQVPAETVGNRTAGTQNGDWFTRLSAARPAMIADLARLRSSPLARRVIDLDRIQGLLDHWPRDAAAAEPRRREYFHLLTRGLDMAGFLAWRESANN</sequence>
<dbReference type="InterPro" id="IPR006426">
    <property type="entry name" value="Asn_synth_AEB"/>
</dbReference>
<dbReference type="PANTHER" id="PTHR43284">
    <property type="entry name" value="ASPARAGINE SYNTHETASE (GLUTAMINE-HYDROLYZING)"/>
    <property type="match status" value="1"/>
</dbReference>
<dbReference type="GO" id="GO:0005829">
    <property type="term" value="C:cytosol"/>
    <property type="evidence" value="ECO:0007669"/>
    <property type="project" value="TreeGrafter"/>
</dbReference>
<protein>
    <recommendedName>
        <fullName evidence="3">asparagine synthase (glutamine-hydrolyzing)</fullName>
        <ecNumber evidence="3">6.3.5.4</ecNumber>
    </recommendedName>
</protein>
<keyword evidence="5" id="KW-0067">ATP-binding</keyword>
<reference evidence="9 10" key="1">
    <citation type="journal article" date="2005" name="DNA Res.">
        <title>Complete genome sequence of the facultative anaerobic magnetotactic bacterium Magnetospirillum sp. strain AMB-1.</title>
        <authorList>
            <person name="Matsunaga T."/>
            <person name="Okamura Y."/>
            <person name="Fukuda Y."/>
            <person name="Wahyudi A.T."/>
            <person name="Murase Y."/>
            <person name="Takeyama H."/>
        </authorList>
    </citation>
    <scope>NUCLEOTIDE SEQUENCE [LARGE SCALE GENOMIC DNA]</scope>
    <source>
        <strain evidence="10">ATCC 700264 / AMB-1</strain>
    </source>
</reference>
<name>Q2W7A9_PARM1</name>
<evidence type="ECO:0000256" key="3">
    <source>
        <dbReference type="ARBA" id="ARBA00012737"/>
    </source>
</evidence>
<accession>Q2W7A9</accession>
<evidence type="ECO:0000313" key="10">
    <source>
        <dbReference type="Proteomes" id="UP000007058"/>
    </source>
</evidence>
<dbReference type="Gene3D" id="3.60.20.10">
    <property type="entry name" value="Glutamine Phosphoribosylpyrophosphate, subunit 1, domain 1"/>
    <property type="match status" value="1"/>
</dbReference>
<dbReference type="Pfam" id="PF13537">
    <property type="entry name" value="GATase_7"/>
    <property type="match status" value="1"/>
</dbReference>
<comment type="similarity">
    <text evidence="2">Belongs to the asparagine synthetase family.</text>
</comment>
<keyword evidence="10" id="KW-1185">Reference proteome</keyword>
<proteinExistence type="inferred from homology"/>
<dbReference type="KEGG" id="mag:amb1462"/>
<comment type="pathway">
    <text evidence="1">Amino-acid biosynthesis; L-asparagine biosynthesis; L-asparagine from L-aspartate (L-Gln route): step 1/1.</text>
</comment>
<dbReference type="PANTHER" id="PTHR43284:SF1">
    <property type="entry name" value="ASPARAGINE SYNTHETASE"/>
    <property type="match status" value="1"/>
</dbReference>
<evidence type="ECO:0000256" key="5">
    <source>
        <dbReference type="ARBA" id="ARBA00022840"/>
    </source>
</evidence>
<dbReference type="SUPFAM" id="SSF52402">
    <property type="entry name" value="Adenine nucleotide alpha hydrolases-like"/>
    <property type="match status" value="1"/>
</dbReference>
<organism evidence="9 10">
    <name type="scientific">Paramagnetospirillum magneticum (strain ATCC 700264 / AMB-1)</name>
    <name type="common">Magnetospirillum magneticum</name>
    <dbReference type="NCBI Taxonomy" id="342108"/>
    <lineage>
        <taxon>Bacteria</taxon>
        <taxon>Pseudomonadati</taxon>
        <taxon>Pseudomonadota</taxon>
        <taxon>Alphaproteobacteria</taxon>
        <taxon>Rhodospirillales</taxon>
        <taxon>Magnetospirillaceae</taxon>
        <taxon>Paramagnetospirillum</taxon>
    </lineage>
</organism>
<dbReference type="InterPro" id="IPR029055">
    <property type="entry name" value="Ntn_hydrolases_N"/>
</dbReference>
<dbReference type="RefSeq" id="WP_011383872.1">
    <property type="nucleotide sequence ID" value="NC_007626.1"/>
</dbReference>
<feature type="domain" description="Asparagine synthetase" evidence="7">
    <location>
        <begin position="222"/>
        <end position="596"/>
    </location>
</feature>
<dbReference type="GO" id="GO:0006529">
    <property type="term" value="P:asparagine biosynthetic process"/>
    <property type="evidence" value="ECO:0007669"/>
    <property type="project" value="InterPro"/>
</dbReference>
<dbReference type="Gene3D" id="3.40.50.620">
    <property type="entry name" value="HUPs"/>
    <property type="match status" value="2"/>
</dbReference>